<evidence type="ECO:0000256" key="1">
    <source>
        <dbReference type="SAM" id="Phobius"/>
    </source>
</evidence>
<evidence type="ECO:0000313" key="2">
    <source>
        <dbReference type="EMBL" id="MET7030649.1"/>
    </source>
</evidence>
<gene>
    <name evidence="2" type="ORF">ABXZ32_14675</name>
</gene>
<protein>
    <submittedName>
        <fullName evidence="2">Uncharacterized protein</fullName>
    </submittedName>
</protein>
<feature type="transmembrane region" description="Helical" evidence="1">
    <location>
        <begin position="602"/>
        <end position="621"/>
    </location>
</feature>
<dbReference type="Proteomes" id="UP001549773">
    <property type="component" value="Unassembled WGS sequence"/>
</dbReference>
<organism evidence="2 3">
    <name type="scientific">Sediminicola luteus</name>
    <dbReference type="NCBI Taxonomy" id="319238"/>
    <lineage>
        <taxon>Bacteria</taxon>
        <taxon>Pseudomonadati</taxon>
        <taxon>Bacteroidota</taxon>
        <taxon>Flavobacteriia</taxon>
        <taxon>Flavobacteriales</taxon>
        <taxon>Flavobacteriaceae</taxon>
        <taxon>Sediminicola</taxon>
    </lineage>
</organism>
<sequence length="644" mass="75271">MNKENIKEKRLYFLFSKLNNKQANNTHFSLVVDTFINNENSFFNLFEISQKLHAIGISIKPEALEKIVGEKSYKSYFEVPEQFRIDTPFRLKKIHYDNLSSYKNYYEKLDNYVADFLKSNNISTDKAEIVKEILLTTLFKRNLSFLKQLISSKDANKLESILILDKNGHYDDEDCGIYNNLILTSGADFNEILRVLLYKIFEFLQLHYNPNIDKTLNETYKNKVFYLDSSFIIRLFGFDNELREHRALELINILNKIEGVKFIVHNSTITETQVNIKNLIDRVSKLLGHSDKALLKLNEISNKKSDTVELYLRLKKKGKIVNREDFSLHFNNVLIKLKSIIGSNLVDRDDKKITYSKDKLESLLSELSSTEKTSSRIDHISKLLLYIEGLRESNTYNLYDIKYWLITTDNTTLKIDGKIRAINEDNSKSVCILPTELLRTISNRTEISADYIEVFKQFMVYSNAFEEQYSEKELETIDKVITLAETANNDEYDVDYYISNLFDEINLEELMNRLQKVGNKEKEDLELVKIFEETFGGVYREKYFALISTRKKIAGLVSKLLRYLTFFSLPAVILILFLKLVLNPDFVFLEPLTYVNDGNWSKLEFIFTLIQIIVVPTSIYLNKKYGARIENWLNNIMGINKNEA</sequence>
<dbReference type="RefSeq" id="WP_354619440.1">
    <property type="nucleotide sequence ID" value="NZ_JBEWYP010000010.1"/>
</dbReference>
<evidence type="ECO:0000313" key="3">
    <source>
        <dbReference type="Proteomes" id="UP001549773"/>
    </source>
</evidence>
<keyword evidence="3" id="KW-1185">Reference proteome</keyword>
<keyword evidence="1" id="KW-0812">Transmembrane</keyword>
<keyword evidence="1" id="KW-0472">Membrane</keyword>
<proteinExistence type="predicted"/>
<comment type="caution">
    <text evidence="2">The sequence shown here is derived from an EMBL/GenBank/DDBJ whole genome shotgun (WGS) entry which is preliminary data.</text>
</comment>
<accession>A0ABV2TZE7</accession>
<name>A0ABV2TZE7_9FLAO</name>
<reference evidence="2 3" key="1">
    <citation type="submission" date="2024-07" db="EMBL/GenBank/DDBJ databases">
        <title>The genome sequence of type strain Sediminicola luteus GDMCC 1.2596T.</title>
        <authorList>
            <person name="Liu Y."/>
        </authorList>
    </citation>
    <scope>NUCLEOTIDE SEQUENCE [LARGE SCALE GENOMIC DNA]</scope>
    <source>
        <strain evidence="2 3">GDMCC 1.2596</strain>
    </source>
</reference>
<dbReference type="EMBL" id="JBEWYP010000010">
    <property type="protein sequence ID" value="MET7030649.1"/>
    <property type="molecule type" value="Genomic_DNA"/>
</dbReference>
<feature type="transmembrane region" description="Helical" evidence="1">
    <location>
        <begin position="560"/>
        <end position="582"/>
    </location>
</feature>
<keyword evidence="1" id="KW-1133">Transmembrane helix</keyword>